<dbReference type="PROSITE" id="PS51257">
    <property type="entry name" value="PROKAR_LIPOPROTEIN"/>
    <property type="match status" value="1"/>
</dbReference>
<organism evidence="1 2">
    <name type="scientific">Candidatus Lambdaproteobacteria bacterium RIFOXYD2_FULL_56_26</name>
    <dbReference type="NCBI Taxonomy" id="1817773"/>
    <lineage>
        <taxon>Bacteria</taxon>
        <taxon>Pseudomonadati</taxon>
        <taxon>Pseudomonadota</taxon>
        <taxon>Candidatus Lambdaproteobacteria</taxon>
    </lineage>
</organism>
<sequence length="174" mass="17963">MKQQQQTIQRLGLVLVLLSLGFLVGCKSKKNDNVVVNGTTTSTESAVQGTANSPKSLSFTDSDPLGSLIQGSLTIVPAEDESSTDSYEIYWGNSSTSLLAGQSVIASKDKVGANLTYSFAQGSAVPSGATYFLVYGKNSQGLSEPPTALAVADAGTASSSLFGSAWFGYGKFGP</sequence>
<name>A0A1F6GZG3_9PROT</name>
<accession>A0A1F6GZG3</accession>
<proteinExistence type="predicted"/>
<reference evidence="1 2" key="1">
    <citation type="journal article" date="2016" name="Nat. Commun.">
        <title>Thousands of microbial genomes shed light on interconnected biogeochemical processes in an aquifer system.</title>
        <authorList>
            <person name="Anantharaman K."/>
            <person name="Brown C.T."/>
            <person name="Hug L.A."/>
            <person name="Sharon I."/>
            <person name="Castelle C.J."/>
            <person name="Probst A.J."/>
            <person name="Thomas B.C."/>
            <person name="Singh A."/>
            <person name="Wilkins M.J."/>
            <person name="Karaoz U."/>
            <person name="Brodie E.L."/>
            <person name="Williams K.H."/>
            <person name="Hubbard S.S."/>
            <person name="Banfield J.F."/>
        </authorList>
    </citation>
    <scope>NUCLEOTIDE SEQUENCE [LARGE SCALE GENOMIC DNA]</scope>
</reference>
<evidence type="ECO:0000313" key="1">
    <source>
        <dbReference type="EMBL" id="OGH03553.1"/>
    </source>
</evidence>
<evidence type="ECO:0000313" key="2">
    <source>
        <dbReference type="Proteomes" id="UP000177583"/>
    </source>
</evidence>
<protein>
    <submittedName>
        <fullName evidence="1">Uncharacterized protein</fullName>
    </submittedName>
</protein>
<dbReference type="AlphaFoldDB" id="A0A1F6GZG3"/>
<dbReference type="Proteomes" id="UP000177583">
    <property type="component" value="Unassembled WGS sequence"/>
</dbReference>
<gene>
    <name evidence="1" type="ORF">A2557_01210</name>
</gene>
<comment type="caution">
    <text evidence="1">The sequence shown here is derived from an EMBL/GenBank/DDBJ whole genome shotgun (WGS) entry which is preliminary data.</text>
</comment>
<dbReference type="EMBL" id="MFNF01000015">
    <property type="protein sequence ID" value="OGH03553.1"/>
    <property type="molecule type" value="Genomic_DNA"/>
</dbReference>